<dbReference type="PANTHER" id="PTHR43408">
    <property type="entry name" value="FMN REDUCTASE (NADPH)"/>
    <property type="match status" value="1"/>
</dbReference>
<dbReference type="Pfam" id="PF03358">
    <property type="entry name" value="FMN_red"/>
    <property type="match status" value="1"/>
</dbReference>
<comment type="caution">
    <text evidence="5">The sequence shown here is derived from an EMBL/GenBank/DDBJ whole genome shotgun (WGS) entry which is preliminary data.</text>
</comment>
<keyword evidence="1" id="KW-0285">Flavoprotein</keyword>
<evidence type="ECO:0000256" key="2">
    <source>
        <dbReference type="ARBA" id="ARBA00022643"/>
    </source>
</evidence>
<keyword evidence="6" id="KW-1185">Reference proteome</keyword>
<dbReference type="EMBL" id="BOPG01000037">
    <property type="protein sequence ID" value="GIJ58574.1"/>
    <property type="molecule type" value="Genomic_DNA"/>
</dbReference>
<name>A0A8J3Z700_9ACTN</name>
<dbReference type="AlphaFoldDB" id="A0A8J3Z700"/>
<dbReference type="Proteomes" id="UP000612585">
    <property type="component" value="Unassembled WGS sequence"/>
</dbReference>
<dbReference type="GO" id="GO:0016491">
    <property type="term" value="F:oxidoreductase activity"/>
    <property type="evidence" value="ECO:0007669"/>
    <property type="project" value="UniProtKB-KW"/>
</dbReference>
<evidence type="ECO:0000313" key="6">
    <source>
        <dbReference type="Proteomes" id="UP000612585"/>
    </source>
</evidence>
<keyword evidence="3" id="KW-0560">Oxidoreductase</keyword>
<feature type="domain" description="NADPH-dependent FMN reductase-like" evidence="4">
    <location>
        <begin position="1"/>
        <end position="137"/>
    </location>
</feature>
<keyword evidence="2" id="KW-0288">FMN</keyword>
<evidence type="ECO:0000259" key="4">
    <source>
        <dbReference type="Pfam" id="PF03358"/>
    </source>
</evidence>
<accession>A0A8J3Z700</accession>
<dbReference type="RefSeq" id="WP_203999538.1">
    <property type="nucleotide sequence ID" value="NZ_BOPG01000037.1"/>
</dbReference>
<dbReference type="PANTHER" id="PTHR43408:SF2">
    <property type="entry name" value="FMN REDUCTASE (NADPH)"/>
    <property type="match status" value="1"/>
</dbReference>
<dbReference type="InterPro" id="IPR005025">
    <property type="entry name" value="FMN_Rdtase-like_dom"/>
</dbReference>
<proteinExistence type="predicted"/>
<gene>
    <name evidence="5" type="ORF">Vau01_060900</name>
</gene>
<reference evidence="5" key="1">
    <citation type="submission" date="2021-01" db="EMBL/GenBank/DDBJ databases">
        <title>Whole genome shotgun sequence of Virgisporangium aurantiacum NBRC 16421.</title>
        <authorList>
            <person name="Komaki H."/>
            <person name="Tamura T."/>
        </authorList>
    </citation>
    <scope>NUCLEOTIDE SEQUENCE</scope>
    <source>
        <strain evidence="5">NBRC 16421</strain>
    </source>
</reference>
<dbReference type="InterPro" id="IPR051814">
    <property type="entry name" value="NAD(P)H-dep_FMN_reductase"/>
</dbReference>
<evidence type="ECO:0000313" key="5">
    <source>
        <dbReference type="EMBL" id="GIJ58574.1"/>
    </source>
</evidence>
<dbReference type="Gene3D" id="3.40.50.360">
    <property type="match status" value="1"/>
</dbReference>
<organism evidence="5 6">
    <name type="scientific">Virgisporangium aurantiacum</name>
    <dbReference type="NCBI Taxonomy" id="175570"/>
    <lineage>
        <taxon>Bacteria</taxon>
        <taxon>Bacillati</taxon>
        <taxon>Actinomycetota</taxon>
        <taxon>Actinomycetes</taxon>
        <taxon>Micromonosporales</taxon>
        <taxon>Micromonosporaceae</taxon>
        <taxon>Virgisporangium</taxon>
    </lineage>
</organism>
<dbReference type="InterPro" id="IPR029039">
    <property type="entry name" value="Flavoprotein-like_sf"/>
</dbReference>
<evidence type="ECO:0000256" key="3">
    <source>
        <dbReference type="ARBA" id="ARBA00023002"/>
    </source>
</evidence>
<evidence type="ECO:0000256" key="1">
    <source>
        <dbReference type="ARBA" id="ARBA00022630"/>
    </source>
</evidence>
<sequence>MTVVVVSGHPRLGSRTAGLAEEVGRALAGGSEPEVIHVSRLGAGLLAGDAPATVDALDRIRKADLLVVATPTYKGAYTGLLKVLFDHLPARALDGIDAVTVVTAGIQPQADAAEGHLRDLLGELGARIPRPGLTVVEKDLDSAADIAARYAAAG</sequence>
<dbReference type="SUPFAM" id="SSF52218">
    <property type="entry name" value="Flavoproteins"/>
    <property type="match status" value="1"/>
</dbReference>
<protein>
    <submittedName>
        <fullName evidence="5">FMN reductase</fullName>
    </submittedName>
</protein>